<feature type="transmembrane region" description="Helical" evidence="5">
    <location>
        <begin position="197"/>
        <end position="217"/>
    </location>
</feature>
<feature type="transmembrane region" description="Helical" evidence="5">
    <location>
        <begin position="372"/>
        <end position="395"/>
    </location>
</feature>
<dbReference type="OrthoDB" id="9800416at2"/>
<evidence type="ECO:0000256" key="2">
    <source>
        <dbReference type="ARBA" id="ARBA00022692"/>
    </source>
</evidence>
<dbReference type="Pfam" id="PF07690">
    <property type="entry name" value="MFS_1"/>
    <property type="match status" value="1"/>
</dbReference>
<accession>A0A4U1KZM9</accession>
<proteinExistence type="predicted"/>
<feature type="transmembrane region" description="Helical" evidence="5">
    <location>
        <begin position="318"/>
        <end position="339"/>
    </location>
</feature>
<sequence>MRWRRCSRDGEHRFLTQLPDDPPAFDVQPVLDAQTRVAPHLPLLVLMTLIMLIDGYDVFMLGKIAPAMARDFGEPITALTLIFVLQQAGLAIGSFAVGPLSDRFGRKRVLLLCTIVFGLLTLAPIWAATLRDVAILRGVAGLFLAGVIPNAAAMLTECAPPRRRAAFVAIAFSGYTAGGALASLVTIGLLDRYGWESAFVIGGVVPLVLAPIFALATDESLQFRIRRDPGDPRIKAALLRIDPTLDLGHVDRFALGSEAARRAAPRQGDATAVLRDGRAPMTLALWLTFFLALGLISLLGAWMATFFNVLGGVPLSRWAAFSLIGFTGGLAGTTSIGFLMDRFGRIRMLLILFAGDALAIMLLGTLPFASSAFIVALVVWGYCQAGGQAGINAICAQAYPTGIRASGVGWAFGMGRVGGIAMPALGGLMIASGASLAQVFLVAGLIPVLIAGALVAVHRGIGTRTLGH</sequence>
<dbReference type="InterPro" id="IPR020846">
    <property type="entry name" value="MFS_dom"/>
</dbReference>
<dbReference type="PANTHER" id="PTHR23508">
    <property type="entry name" value="CARBOXYLIC ACID TRANSPORTER PROTEIN HOMOLOG"/>
    <property type="match status" value="1"/>
</dbReference>
<gene>
    <name evidence="7" type="ORF">FBR43_03165</name>
</gene>
<dbReference type="InterPro" id="IPR011701">
    <property type="entry name" value="MFS"/>
</dbReference>
<evidence type="ECO:0000313" key="7">
    <source>
        <dbReference type="EMBL" id="TKD49879.1"/>
    </source>
</evidence>
<feature type="transmembrane region" description="Helical" evidence="5">
    <location>
        <begin position="109"/>
        <end position="128"/>
    </location>
</feature>
<keyword evidence="2 5" id="KW-0812">Transmembrane</keyword>
<feature type="transmembrane region" description="Helical" evidence="5">
    <location>
        <begin position="43"/>
        <end position="64"/>
    </location>
</feature>
<feature type="transmembrane region" description="Helical" evidence="5">
    <location>
        <begin position="165"/>
        <end position="185"/>
    </location>
</feature>
<dbReference type="SUPFAM" id="SSF103473">
    <property type="entry name" value="MFS general substrate transporter"/>
    <property type="match status" value="1"/>
</dbReference>
<feature type="transmembrane region" description="Helical" evidence="5">
    <location>
        <begin position="283"/>
        <end position="306"/>
    </location>
</feature>
<dbReference type="PANTHER" id="PTHR23508:SF10">
    <property type="entry name" value="CARBOXYLIC ACID TRANSPORTER PROTEIN HOMOLOG"/>
    <property type="match status" value="1"/>
</dbReference>
<dbReference type="GO" id="GO:0046943">
    <property type="term" value="F:carboxylic acid transmembrane transporter activity"/>
    <property type="evidence" value="ECO:0007669"/>
    <property type="project" value="TreeGrafter"/>
</dbReference>
<evidence type="ECO:0000256" key="4">
    <source>
        <dbReference type="ARBA" id="ARBA00023136"/>
    </source>
</evidence>
<evidence type="ECO:0000256" key="5">
    <source>
        <dbReference type="SAM" id="Phobius"/>
    </source>
</evidence>
<comment type="subcellular location">
    <subcellularLocation>
        <location evidence="1">Membrane</location>
        <topology evidence="1">Multi-pass membrane protein</topology>
    </subcellularLocation>
</comment>
<feature type="transmembrane region" description="Helical" evidence="5">
    <location>
        <begin position="134"/>
        <end position="153"/>
    </location>
</feature>
<evidence type="ECO:0000256" key="3">
    <source>
        <dbReference type="ARBA" id="ARBA00022989"/>
    </source>
</evidence>
<evidence type="ECO:0000313" key="8">
    <source>
        <dbReference type="Proteomes" id="UP000309138"/>
    </source>
</evidence>
<dbReference type="PROSITE" id="PS50850">
    <property type="entry name" value="MFS"/>
    <property type="match status" value="1"/>
</dbReference>
<dbReference type="GO" id="GO:0005886">
    <property type="term" value="C:plasma membrane"/>
    <property type="evidence" value="ECO:0007669"/>
    <property type="project" value="TreeGrafter"/>
</dbReference>
<organism evidence="7 8">
    <name type="scientific">Sphingomonas baiyangensis</name>
    <dbReference type="NCBI Taxonomy" id="2572576"/>
    <lineage>
        <taxon>Bacteria</taxon>
        <taxon>Pseudomonadati</taxon>
        <taxon>Pseudomonadota</taxon>
        <taxon>Alphaproteobacteria</taxon>
        <taxon>Sphingomonadales</taxon>
        <taxon>Sphingomonadaceae</taxon>
        <taxon>Sphingomonas</taxon>
    </lineage>
</organism>
<dbReference type="InterPro" id="IPR005829">
    <property type="entry name" value="Sugar_transporter_CS"/>
</dbReference>
<comment type="caution">
    <text evidence="7">The sequence shown here is derived from an EMBL/GenBank/DDBJ whole genome shotgun (WGS) entry which is preliminary data.</text>
</comment>
<keyword evidence="3 5" id="KW-1133">Transmembrane helix</keyword>
<dbReference type="Proteomes" id="UP000309138">
    <property type="component" value="Unassembled WGS sequence"/>
</dbReference>
<dbReference type="EMBL" id="SWKR01000002">
    <property type="protein sequence ID" value="TKD49879.1"/>
    <property type="molecule type" value="Genomic_DNA"/>
</dbReference>
<feature type="domain" description="Major facilitator superfamily (MFS) profile" evidence="6">
    <location>
        <begin position="43"/>
        <end position="462"/>
    </location>
</feature>
<feature type="transmembrane region" description="Helical" evidence="5">
    <location>
        <begin position="407"/>
        <end position="430"/>
    </location>
</feature>
<dbReference type="Gene3D" id="1.20.1250.20">
    <property type="entry name" value="MFS general substrate transporter like domains"/>
    <property type="match status" value="1"/>
</dbReference>
<keyword evidence="4 5" id="KW-0472">Membrane</keyword>
<feature type="transmembrane region" description="Helical" evidence="5">
    <location>
        <begin position="76"/>
        <end position="97"/>
    </location>
</feature>
<evidence type="ECO:0000256" key="1">
    <source>
        <dbReference type="ARBA" id="ARBA00004141"/>
    </source>
</evidence>
<dbReference type="InterPro" id="IPR036259">
    <property type="entry name" value="MFS_trans_sf"/>
</dbReference>
<feature type="transmembrane region" description="Helical" evidence="5">
    <location>
        <begin position="346"/>
        <end position="366"/>
    </location>
</feature>
<keyword evidence="8" id="KW-1185">Reference proteome</keyword>
<name>A0A4U1KZM9_9SPHN</name>
<protein>
    <submittedName>
        <fullName evidence="7">Aromatic acid/H+ symport family MFS transporter</fullName>
    </submittedName>
</protein>
<feature type="transmembrane region" description="Helical" evidence="5">
    <location>
        <begin position="436"/>
        <end position="457"/>
    </location>
</feature>
<dbReference type="PROSITE" id="PS00216">
    <property type="entry name" value="SUGAR_TRANSPORT_1"/>
    <property type="match status" value="1"/>
</dbReference>
<reference evidence="7 8" key="1">
    <citation type="submission" date="2019-04" db="EMBL/GenBank/DDBJ databases">
        <authorList>
            <person name="Yang Y."/>
            <person name="Wei D."/>
        </authorList>
    </citation>
    <scope>NUCLEOTIDE SEQUENCE [LARGE SCALE GENOMIC DNA]</scope>
    <source>
        <strain evidence="7 8">L-1-4w-11</strain>
    </source>
</reference>
<evidence type="ECO:0000259" key="6">
    <source>
        <dbReference type="PROSITE" id="PS50850"/>
    </source>
</evidence>
<dbReference type="AlphaFoldDB" id="A0A4U1KZM9"/>